<evidence type="ECO:0000256" key="2">
    <source>
        <dbReference type="ARBA" id="ARBA00022827"/>
    </source>
</evidence>
<keyword evidence="1" id="KW-0285">Flavoprotein</keyword>
<dbReference type="InterPro" id="IPR002938">
    <property type="entry name" value="FAD-bd"/>
</dbReference>
<dbReference type="Proteomes" id="UP000053257">
    <property type="component" value="Unassembled WGS sequence"/>
</dbReference>
<dbReference type="HOGENOM" id="CLU_009665_6_3_1"/>
<dbReference type="PANTHER" id="PTHR46720:SF3">
    <property type="entry name" value="FAD-BINDING DOMAIN-CONTAINING PROTEIN-RELATED"/>
    <property type="match status" value="1"/>
</dbReference>
<evidence type="ECO:0000256" key="1">
    <source>
        <dbReference type="ARBA" id="ARBA00022630"/>
    </source>
</evidence>
<dbReference type="InterPro" id="IPR036188">
    <property type="entry name" value="FAD/NAD-bd_sf"/>
</dbReference>
<name>A0A0C3S2C4_PHLG1</name>
<dbReference type="OrthoDB" id="417877at2759"/>
<evidence type="ECO:0000313" key="5">
    <source>
        <dbReference type="EMBL" id="KIP01760.1"/>
    </source>
</evidence>
<evidence type="ECO:0000259" key="4">
    <source>
        <dbReference type="Pfam" id="PF01494"/>
    </source>
</evidence>
<organism evidence="5 6">
    <name type="scientific">Phlebiopsis gigantea (strain 11061_1 CR5-6)</name>
    <name type="common">White-rot fungus</name>
    <name type="synonym">Peniophora gigantea</name>
    <dbReference type="NCBI Taxonomy" id="745531"/>
    <lineage>
        <taxon>Eukaryota</taxon>
        <taxon>Fungi</taxon>
        <taxon>Dikarya</taxon>
        <taxon>Basidiomycota</taxon>
        <taxon>Agaricomycotina</taxon>
        <taxon>Agaricomycetes</taxon>
        <taxon>Polyporales</taxon>
        <taxon>Phanerochaetaceae</taxon>
        <taxon>Phlebiopsis</taxon>
    </lineage>
</organism>
<gene>
    <name evidence="5" type="ORF">PHLGIDRAFT_505102</name>
</gene>
<keyword evidence="3" id="KW-0560">Oxidoreductase</keyword>
<accession>A0A0C3S2C4</accession>
<reference evidence="5 6" key="1">
    <citation type="journal article" date="2014" name="PLoS Genet.">
        <title>Analysis of the Phlebiopsis gigantea genome, transcriptome and secretome provides insight into its pioneer colonization strategies of wood.</title>
        <authorList>
            <person name="Hori C."/>
            <person name="Ishida T."/>
            <person name="Igarashi K."/>
            <person name="Samejima M."/>
            <person name="Suzuki H."/>
            <person name="Master E."/>
            <person name="Ferreira P."/>
            <person name="Ruiz-Duenas F.J."/>
            <person name="Held B."/>
            <person name="Canessa P."/>
            <person name="Larrondo L.F."/>
            <person name="Schmoll M."/>
            <person name="Druzhinina I.S."/>
            <person name="Kubicek C.P."/>
            <person name="Gaskell J.A."/>
            <person name="Kersten P."/>
            <person name="St John F."/>
            <person name="Glasner J."/>
            <person name="Sabat G."/>
            <person name="Splinter BonDurant S."/>
            <person name="Syed K."/>
            <person name="Yadav J."/>
            <person name="Mgbeahuruike A.C."/>
            <person name="Kovalchuk A."/>
            <person name="Asiegbu F.O."/>
            <person name="Lackner G."/>
            <person name="Hoffmeister D."/>
            <person name="Rencoret J."/>
            <person name="Gutierrez A."/>
            <person name="Sun H."/>
            <person name="Lindquist E."/>
            <person name="Barry K."/>
            <person name="Riley R."/>
            <person name="Grigoriev I.V."/>
            <person name="Henrissat B."/>
            <person name="Kues U."/>
            <person name="Berka R.M."/>
            <person name="Martinez A.T."/>
            <person name="Covert S.F."/>
            <person name="Blanchette R.A."/>
            <person name="Cullen D."/>
        </authorList>
    </citation>
    <scope>NUCLEOTIDE SEQUENCE [LARGE SCALE GENOMIC DNA]</scope>
    <source>
        <strain evidence="5 6">11061_1 CR5-6</strain>
    </source>
</reference>
<dbReference type="SUPFAM" id="SSF51905">
    <property type="entry name" value="FAD/NAD(P)-binding domain"/>
    <property type="match status" value="1"/>
</dbReference>
<dbReference type="AlphaFoldDB" id="A0A0C3S2C4"/>
<dbReference type="PANTHER" id="PTHR46720">
    <property type="entry name" value="HYDROXYLASE, PUTATIVE (AFU_ORTHOLOGUE AFUA_3G01460)-RELATED"/>
    <property type="match status" value="1"/>
</dbReference>
<dbReference type="GO" id="GO:0044550">
    <property type="term" value="P:secondary metabolite biosynthetic process"/>
    <property type="evidence" value="ECO:0007669"/>
    <property type="project" value="TreeGrafter"/>
</dbReference>
<dbReference type="SUPFAM" id="SSF54373">
    <property type="entry name" value="FAD-linked reductases, C-terminal domain"/>
    <property type="match status" value="1"/>
</dbReference>
<dbReference type="PRINTS" id="PR00420">
    <property type="entry name" value="RNGMNOXGNASE"/>
</dbReference>
<evidence type="ECO:0000313" key="6">
    <source>
        <dbReference type="Proteomes" id="UP000053257"/>
    </source>
</evidence>
<dbReference type="GO" id="GO:0071949">
    <property type="term" value="F:FAD binding"/>
    <property type="evidence" value="ECO:0007669"/>
    <property type="project" value="InterPro"/>
</dbReference>
<feature type="domain" description="FAD-binding" evidence="4">
    <location>
        <begin position="9"/>
        <end position="392"/>
    </location>
</feature>
<sequence length="445" mass="46895">MSPSSQSFRVAIVGGGLCGLTCAIPLIKAGVDVQVYEGAHKFAEIGAGVCLGQNAINILTKLGIYNDVYNNTLKPEPEDDMGPSSAPHQPVPPRGLDNMNGWFKYVAGEGDNEELCDYAAKDNVAQGVHRAVFLETLIAHVDPARTHFHKRCTHLTEGPSGTTIHFADGTSAEADVVLGADGIKSAVRRFVAGTAGAPVDPHLKHSGSVAYRALVPAAVAAAAGCAVDYGARPLCVVGKDKHFIIFTVRGGTMINIAAFVTDPARATPATWVAPPAAGGEDVAPAVVLKAYEEWGPEMTRLLSCVTAAKKWDINVVHPPLAPSAWTRGAVAILGDAAHGMQPHLGAGAGQGLEDAYLLGRLLAHAQTSRANVSDVLKVYAAVRQPRAHRVWEGSRRAGDIYEFRAGETIDVAELRRLSGYVWDHAVDADVEAAEAMLVREGVFAA</sequence>
<keyword evidence="6" id="KW-1185">Reference proteome</keyword>
<dbReference type="GO" id="GO:0016491">
    <property type="term" value="F:oxidoreductase activity"/>
    <property type="evidence" value="ECO:0007669"/>
    <property type="project" value="UniProtKB-KW"/>
</dbReference>
<proteinExistence type="predicted"/>
<dbReference type="Pfam" id="PF01494">
    <property type="entry name" value="FAD_binding_3"/>
    <property type="match status" value="1"/>
</dbReference>
<dbReference type="STRING" id="745531.A0A0C3S2C4"/>
<dbReference type="Gene3D" id="3.50.50.60">
    <property type="entry name" value="FAD/NAD(P)-binding domain"/>
    <property type="match status" value="1"/>
</dbReference>
<protein>
    <recommendedName>
        <fullName evidence="4">FAD-binding domain-containing protein</fullName>
    </recommendedName>
</protein>
<dbReference type="InterPro" id="IPR051104">
    <property type="entry name" value="FAD_monoxygenase"/>
</dbReference>
<keyword evidence="2" id="KW-0274">FAD</keyword>
<evidence type="ECO:0000256" key="3">
    <source>
        <dbReference type="ARBA" id="ARBA00023002"/>
    </source>
</evidence>
<dbReference type="EMBL" id="KN840739">
    <property type="protein sequence ID" value="KIP01760.1"/>
    <property type="molecule type" value="Genomic_DNA"/>
</dbReference>